<sequence>MQIAKTYFSHYVKPLVFGLALLPALYLAWAVWANALGANPIEAITRDLGDWTLRFLLITLSISTLRRLLHWAQLLKLRRMLGLFAFFYASLHVLSYIGLDQFFDWAEIGLDILERPFITAGVFAFLCMIPLALTSTKAAMRRLGRHWQRLHYLIYPLTGLALLHFWWLADSKARNTEPLIYSLVFALLLAERSWVWITRAKSASKSKVSLTRT</sequence>
<comment type="subunit">
    <text evidence="8">Heterodimer of a catalytic subunit (MsrP) and a heme-binding subunit (MsrQ).</text>
</comment>
<keyword evidence="4 8" id="KW-0812">Transmembrane</keyword>
<feature type="transmembrane region" description="Helical" evidence="8">
    <location>
        <begin position="117"/>
        <end position="138"/>
    </location>
</feature>
<keyword evidence="8" id="KW-0288">FMN</keyword>
<keyword evidence="6 8" id="KW-0408">Iron</keyword>
<dbReference type="InterPro" id="IPR013130">
    <property type="entry name" value="Fe3_Rdtase_TM_dom"/>
</dbReference>
<dbReference type="GO" id="GO:0016679">
    <property type="term" value="F:oxidoreductase activity, acting on diphenols and related substances as donors"/>
    <property type="evidence" value="ECO:0007669"/>
    <property type="project" value="TreeGrafter"/>
</dbReference>
<proteinExistence type="inferred from homology"/>
<dbReference type="GO" id="GO:0020037">
    <property type="term" value="F:heme binding"/>
    <property type="evidence" value="ECO:0007669"/>
    <property type="project" value="UniProtKB-UniRule"/>
</dbReference>
<feature type="domain" description="Ferric oxidoreductase" evidence="9">
    <location>
        <begin position="55"/>
        <end position="160"/>
    </location>
</feature>
<evidence type="ECO:0000256" key="6">
    <source>
        <dbReference type="ARBA" id="ARBA00023004"/>
    </source>
</evidence>
<evidence type="ECO:0000256" key="1">
    <source>
        <dbReference type="ARBA" id="ARBA00004141"/>
    </source>
</evidence>
<gene>
    <name evidence="8" type="primary">msrQ</name>
    <name evidence="10" type="ORF">QJT80_02595</name>
</gene>
<dbReference type="InterPro" id="IPR022837">
    <property type="entry name" value="MsrQ-like"/>
</dbReference>
<keyword evidence="8" id="KW-1003">Cell membrane</keyword>
<dbReference type="HAMAP" id="MF_01207">
    <property type="entry name" value="MsrQ"/>
    <property type="match status" value="1"/>
</dbReference>
<keyword evidence="7 8" id="KW-0472">Membrane</keyword>
<reference evidence="10" key="1">
    <citation type="journal article" date="2023" name="Int. J. Mol. Sci.">
        <title>Metagenomics Revealed a New Genus 'Candidatus Thiocaldithrix dubininis' gen. nov., sp. nov. and a New Species 'Candidatus Thiothrix putei' sp. nov. in the Family Thiotrichaceae, Some Members of Which Have Traits of Both Na+- and H+-Motive Energetics.</title>
        <authorList>
            <person name="Ravin N.V."/>
            <person name="Muntyan M.S."/>
            <person name="Smolyakov D.D."/>
            <person name="Rudenko T.S."/>
            <person name="Beletsky A.V."/>
            <person name="Mardanov A.V."/>
            <person name="Grabovich M.Y."/>
        </authorList>
    </citation>
    <scope>NUCLEOTIDE SEQUENCE</scope>
    <source>
        <strain evidence="10">GKL-01</strain>
    </source>
</reference>
<dbReference type="GO" id="GO:0030091">
    <property type="term" value="P:protein repair"/>
    <property type="evidence" value="ECO:0007669"/>
    <property type="project" value="UniProtKB-UniRule"/>
</dbReference>
<keyword evidence="8" id="KW-0249">Electron transport</keyword>
<evidence type="ECO:0000256" key="7">
    <source>
        <dbReference type="ARBA" id="ARBA00023136"/>
    </source>
</evidence>
<evidence type="ECO:0000259" key="9">
    <source>
        <dbReference type="Pfam" id="PF01794"/>
    </source>
</evidence>
<feature type="transmembrane region" description="Helical" evidence="8">
    <location>
        <begin position="81"/>
        <end position="97"/>
    </location>
</feature>
<comment type="cofactor">
    <cofactor evidence="8">
        <name>FMN</name>
        <dbReference type="ChEBI" id="CHEBI:58210"/>
    </cofactor>
    <text evidence="8">Binds 1 FMN per subunit.</text>
</comment>
<keyword evidence="2 8" id="KW-0813">Transport</keyword>
<dbReference type="Proteomes" id="UP001300672">
    <property type="component" value="Chromosome"/>
</dbReference>
<keyword evidence="3 8" id="KW-0349">Heme</keyword>
<evidence type="ECO:0000313" key="10">
    <source>
        <dbReference type="EMBL" id="WGZ91370.1"/>
    </source>
</evidence>
<evidence type="ECO:0000256" key="5">
    <source>
        <dbReference type="ARBA" id="ARBA00022989"/>
    </source>
</evidence>
<accession>A0AA95H703</accession>
<dbReference type="EMBL" id="CP124755">
    <property type="protein sequence ID" value="WGZ91370.1"/>
    <property type="molecule type" value="Genomic_DNA"/>
</dbReference>
<feature type="transmembrane region" description="Helical" evidence="8">
    <location>
        <begin position="179"/>
        <end position="197"/>
    </location>
</feature>
<protein>
    <recommendedName>
        <fullName evidence="8">Protein-methionine-sulfoxide reductase heme-binding subunit MsrQ</fullName>
    </recommendedName>
    <alternativeName>
        <fullName evidence="8">Flavocytochrome MsrQ</fullName>
    </alternativeName>
</protein>
<dbReference type="GO" id="GO:0010181">
    <property type="term" value="F:FMN binding"/>
    <property type="evidence" value="ECO:0007669"/>
    <property type="project" value="UniProtKB-UniRule"/>
</dbReference>
<feature type="transmembrane region" description="Helical" evidence="8">
    <location>
        <begin position="150"/>
        <end position="167"/>
    </location>
</feature>
<dbReference type="Pfam" id="PF01794">
    <property type="entry name" value="Ferric_reduct"/>
    <property type="match status" value="1"/>
</dbReference>
<dbReference type="KEGG" id="tdu:QJT80_02595"/>
<dbReference type="PANTHER" id="PTHR36964">
    <property type="entry name" value="PROTEIN-METHIONINE-SULFOXIDE REDUCTASE HEME-BINDING SUBUNIT MSRQ"/>
    <property type="match status" value="1"/>
</dbReference>
<keyword evidence="8" id="KW-0479">Metal-binding</keyword>
<keyword evidence="8" id="KW-0285">Flavoprotein</keyword>
<evidence type="ECO:0000256" key="4">
    <source>
        <dbReference type="ARBA" id="ARBA00022692"/>
    </source>
</evidence>
<comment type="caution">
    <text evidence="8">Lacks conserved residue(s) required for the propagation of feature annotation.</text>
</comment>
<name>A0AA95H703_9GAMM</name>
<dbReference type="GO" id="GO:0009055">
    <property type="term" value="F:electron transfer activity"/>
    <property type="evidence" value="ECO:0007669"/>
    <property type="project" value="UniProtKB-UniRule"/>
</dbReference>
<comment type="subcellular location">
    <subcellularLocation>
        <location evidence="8">Cell membrane</location>
        <topology evidence="8">Multi-pass membrane protein</topology>
    </subcellularLocation>
    <subcellularLocation>
        <location evidence="1">Membrane</location>
        <topology evidence="1">Multi-pass membrane protein</topology>
    </subcellularLocation>
</comment>
<evidence type="ECO:0000256" key="2">
    <source>
        <dbReference type="ARBA" id="ARBA00022448"/>
    </source>
</evidence>
<comment type="function">
    <text evidence="8">Part of the MsrPQ system that repairs oxidized periplasmic proteins containing methionine sulfoxide residues (Met-O), using respiratory chain electrons. Thus protects these proteins from oxidative-stress damage caused by reactive species of oxygen and chlorine generated by the host defense mechanisms. MsrPQ is essential for the maintenance of envelope integrity under bleach stress, rescuing a wide series of structurally unrelated periplasmic proteins from methionine oxidation. MsrQ provides electrons for reduction to the reductase catalytic subunit MsrP, using the quinone pool of the respiratory chain.</text>
</comment>
<organism evidence="10">
    <name type="scientific">Candidatus Thiocaldithrix dubininis</name>
    <dbReference type="NCBI Taxonomy" id="3080823"/>
    <lineage>
        <taxon>Bacteria</taxon>
        <taxon>Pseudomonadati</taxon>
        <taxon>Pseudomonadota</taxon>
        <taxon>Gammaproteobacteria</taxon>
        <taxon>Thiotrichales</taxon>
        <taxon>Thiotrichaceae</taxon>
        <taxon>Candidatus Thiocaldithrix</taxon>
    </lineage>
</organism>
<dbReference type="GO" id="GO:0046872">
    <property type="term" value="F:metal ion binding"/>
    <property type="evidence" value="ECO:0007669"/>
    <property type="project" value="UniProtKB-KW"/>
</dbReference>
<dbReference type="PANTHER" id="PTHR36964:SF1">
    <property type="entry name" value="PROTEIN-METHIONINE-SULFOXIDE REDUCTASE HEME-BINDING SUBUNIT MSRQ"/>
    <property type="match status" value="1"/>
</dbReference>
<comment type="similarity">
    <text evidence="8">Belongs to the MsrQ family.</text>
</comment>
<evidence type="ECO:0000256" key="3">
    <source>
        <dbReference type="ARBA" id="ARBA00022617"/>
    </source>
</evidence>
<keyword evidence="5 8" id="KW-1133">Transmembrane helix</keyword>
<dbReference type="AlphaFoldDB" id="A0AA95H703"/>
<comment type="cofactor">
    <cofactor evidence="8">
        <name>heme b</name>
        <dbReference type="ChEBI" id="CHEBI:60344"/>
    </cofactor>
    <text evidence="8">Binds 1 heme b (iron(II)-protoporphyrin IX) group per subunit.</text>
</comment>
<reference evidence="10" key="2">
    <citation type="submission" date="2023-04" db="EMBL/GenBank/DDBJ databases">
        <authorList>
            <person name="Beletskiy A.V."/>
            <person name="Mardanov A.V."/>
            <person name="Ravin N.V."/>
        </authorList>
    </citation>
    <scope>NUCLEOTIDE SEQUENCE</scope>
    <source>
        <strain evidence="10">GKL-01</strain>
    </source>
</reference>
<dbReference type="GO" id="GO:0005886">
    <property type="term" value="C:plasma membrane"/>
    <property type="evidence" value="ECO:0007669"/>
    <property type="project" value="UniProtKB-SubCell"/>
</dbReference>
<feature type="transmembrane region" description="Helical" evidence="8">
    <location>
        <begin position="12"/>
        <end position="31"/>
    </location>
</feature>
<evidence type="ECO:0000256" key="8">
    <source>
        <dbReference type="HAMAP-Rule" id="MF_01207"/>
    </source>
</evidence>